<sequence length="141" mass="16145">MFNHLSSSEWIILGYIFLTFIMNAQAIVERMNHQEKEAPDPPTGMKMGASFIIVSFITIMFVRGFVLVMAFVILKNIILKTVSAVLFISDYYFIYSGSVGKKGEALPVKKTRFKVMTFHLMIITAFILFFFFKYLLLSLSA</sequence>
<keyword evidence="1" id="KW-1133">Transmembrane helix</keyword>
<comment type="caution">
    <text evidence="2">The sequence shown here is derived from an EMBL/GenBank/DDBJ whole genome shotgun (WGS) entry which is preliminary data.</text>
</comment>
<keyword evidence="1" id="KW-0472">Membrane</keyword>
<feature type="transmembrane region" description="Helical" evidence="1">
    <location>
        <begin position="115"/>
        <end position="136"/>
    </location>
</feature>
<organism evidence="2 3">
    <name type="scientific">Falsibacillus albus</name>
    <dbReference type="NCBI Taxonomy" id="2478915"/>
    <lineage>
        <taxon>Bacteria</taxon>
        <taxon>Bacillati</taxon>
        <taxon>Bacillota</taxon>
        <taxon>Bacilli</taxon>
        <taxon>Bacillales</taxon>
        <taxon>Bacillaceae</taxon>
        <taxon>Falsibacillus</taxon>
    </lineage>
</organism>
<dbReference type="AlphaFoldDB" id="A0A3L7JX37"/>
<feature type="transmembrane region" description="Helical" evidence="1">
    <location>
        <begin position="12"/>
        <end position="28"/>
    </location>
</feature>
<dbReference type="EMBL" id="RCVZ01000010">
    <property type="protein sequence ID" value="RLQ94221.1"/>
    <property type="molecule type" value="Genomic_DNA"/>
</dbReference>
<name>A0A3L7JX37_9BACI</name>
<feature type="transmembrane region" description="Helical" evidence="1">
    <location>
        <begin position="49"/>
        <end position="71"/>
    </location>
</feature>
<reference evidence="2 3" key="1">
    <citation type="submission" date="2018-10" db="EMBL/GenBank/DDBJ databases">
        <title>Falsibacillus sp. genome draft.</title>
        <authorList>
            <person name="Shi S."/>
        </authorList>
    </citation>
    <scope>NUCLEOTIDE SEQUENCE [LARGE SCALE GENOMIC DNA]</scope>
    <source>
        <strain evidence="2 3">GY 10110</strain>
    </source>
</reference>
<accession>A0A3L7JX37</accession>
<gene>
    <name evidence="2" type="ORF">D9X91_14240</name>
</gene>
<evidence type="ECO:0000256" key="1">
    <source>
        <dbReference type="SAM" id="Phobius"/>
    </source>
</evidence>
<evidence type="ECO:0000313" key="3">
    <source>
        <dbReference type="Proteomes" id="UP000276770"/>
    </source>
</evidence>
<keyword evidence="1" id="KW-0812">Transmembrane</keyword>
<dbReference type="RefSeq" id="WP_121681312.1">
    <property type="nucleotide sequence ID" value="NZ_RCVZ01000010.1"/>
</dbReference>
<proteinExistence type="predicted"/>
<protein>
    <submittedName>
        <fullName evidence="2">Uncharacterized protein</fullName>
    </submittedName>
</protein>
<feature type="transmembrane region" description="Helical" evidence="1">
    <location>
        <begin position="77"/>
        <end position="94"/>
    </location>
</feature>
<dbReference type="Proteomes" id="UP000276770">
    <property type="component" value="Unassembled WGS sequence"/>
</dbReference>
<evidence type="ECO:0000313" key="2">
    <source>
        <dbReference type="EMBL" id="RLQ94221.1"/>
    </source>
</evidence>
<keyword evidence="3" id="KW-1185">Reference proteome</keyword>